<dbReference type="InterPro" id="IPR000182">
    <property type="entry name" value="GNAT_dom"/>
</dbReference>
<evidence type="ECO:0000313" key="2">
    <source>
        <dbReference type="EMBL" id="GAA0660713.1"/>
    </source>
</evidence>
<dbReference type="EMBL" id="BAAAES010000004">
    <property type="protein sequence ID" value="GAA0660713.1"/>
    <property type="molecule type" value="Genomic_DNA"/>
</dbReference>
<dbReference type="Proteomes" id="UP001500238">
    <property type="component" value="Unassembled WGS sequence"/>
</dbReference>
<dbReference type="RefSeq" id="WP_163958078.1">
    <property type="nucleotide sequence ID" value="NZ_BAAAES010000004.1"/>
</dbReference>
<dbReference type="CDD" id="cd04301">
    <property type="entry name" value="NAT_SF"/>
    <property type="match status" value="1"/>
</dbReference>
<dbReference type="PROSITE" id="PS51186">
    <property type="entry name" value="GNAT"/>
    <property type="match status" value="1"/>
</dbReference>
<name>A0ABN1HNM2_9SPHN</name>
<dbReference type="InterPro" id="IPR016181">
    <property type="entry name" value="Acyl_CoA_acyltransferase"/>
</dbReference>
<evidence type="ECO:0000313" key="3">
    <source>
        <dbReference type="Proteomes" id="UP001500238"/>
    </source>
</evidence>
<keyword evidence="3" id="KW-1185">Reference proteome</keyword>
<accession>A0ABN1HNM2</accession>
<dbReference type="SUPFAM" id="SSF55729">
    <property type="entry name" value="Acyl-CoA N-acyltransferases (Nat)"/>
    <property type="match status" value="1"/>
</dbReference>
<sequence length="170" mass="17789">MIAFVPLSTVDGAAVEALLDRAFGPDRHTRTAYKVRGATKPIAALSLAALSDGALIGTIQCWPVQLDGDDGAAWPLVMIGPVAVAPERQRDGIGRALMTRALHAAHSEGLDQSLMLIGDPEYYGRFFGFDASRTAGWRLPGPVERHRLLARGGAVPAAAGLLGQAVAPNA</sequence>
<dbReference type="Pfam" id="PF13527">
    <property type="entry name" value="Acetyltransf_9"/>
    <property type="match status" value="1"/>
</dbReference>
<feature type="domain" description="N-acetyltransferase" evidence="1">
    <location>
        <begin position="2"/>
        <end position="150"/>
    </location>
</feature>
<protein>
    <submittedName>
        <fullName evidence="2">N-acetyltransferase</fullName>
    </submittedName>
</protein>
<reference evidence="2 3" key="1">
    <citation type="journal article" date="2019" name="Int. J. Syst. Evol. Microbiol.">
        <title>The Global Catalogue of Microorganisms (GCM) 10K type strain sequencing project: providing services to taxonomists for standard genome sequencing and annotation.</title>
        <authorList>
            <consortium name="The Broad Institute Genomics Platform"/>
            <consortium name="The Broad Institute Genome Sequencing Center for Infectious Disease"/>
            <person name="Wu L."/>
            <person name="Ma J."/>
        </authorList>
    </citation>
    <scope>NUCLEOTIDE SEQUENCE [LARGE SCALE GENOMIC DNA]</scope>
    <source>
        <strain evidence="2 3">JCM 14603</strain>
    </source>
</reference>
<organism evidence="2 3">
    <name type="scientific">Sphingomonas insulae</name>
    <dbReference type="NCBI Taxonomy" id="424800"/>
    <lineage>
        <taxon>Bacteria</taxon>
        <taxon>Pseudomonadati</taxon>
        <taxon>Pseudomonadota</taxon>
        <taxon>Alphaproteobacteria</taxon>
        <taxon>Sphingomonadales</taxon>
        <taxon>Sphingomonadaceae</taxon>
        <taxon>Sphingomonas</taxon>
    </lineage>
</organism>
<evidence type="ECO:0000259" key="1">
    <source>
        <dbReference type="PROSITE" id="PS51186"/>
    </source>
</evidence>
<dbReference type="Gene3D" id="3.40.630.30">
    <property type="match status" value="1"/>
</dbReference>
<gene>
    <name evidence="2" type="ORF">GCM10009102_06700</name>
</gene>
<proteinExistence type="predicted"/>
<comment type="caution">
    <text evidence="2">The sequence shown here is derived from an EMBL/GenBank/DDBJ whole genome shotgun (WGS) entry which is preliminary data.</text>
</comment>